<dbReference type="GO" id="GO:0005975">
    <property type="term" value="P:carbohydrate metabolic process"/>
    <property type="evidence" value="ECO:0007669"/>
    <property type="project" value="UniProtKB-ARBA"/>
</dbReference>
<dbReference type="PANTHER" id="PTHR24276">
    <property type="entry name" value="POLYSERASE-RELATED"/>
    <property type="match status" value="1"/>
</dbReference>
<dbReference type="InterPro" id="IPR013783">
    <property type="entry name" value="Ig-like_fold"/>
</dbReference>
<comment type="caution">
    <text evidence="6">The sequence shown here is derived from an EMBL/GenBank/DDBJ whole genome shotgun (WGS) entry which is preliminary data.</text>
</comment>
<keyword evidence="1" id="KW-1015">Disulfide bond</keyword>
<dbReference type="PROSITE" id="PS00135">
    <property type="entry name" value="TRYPSIN_SER"/>
    <property type="match status" value="1"/>
</dbReference>
<dbReference type="InterPro" id="IPR050430">
    <property type="entry name" value="Peptidase_S1"/>
</dbReference>
<evidence type="ECO:0000256" key="1">
    <source>
        <dbReference type="ARBA" id="ARBA00023157"/>
    </source>
</evidence>
<feature type="region of interest" description="Disordered" evidence="3">
    <location>
        <begin position="335"/>
        <end position="367"/>
    </location>
</feature>
<protein>
    <recommendedName>
        <fullName evidence="5">Peptidase S1 domain-containing protein</fullName>
    </recommendedName>
</protein>
<evidence type="ECO:0000256" key="3">
    <source>
        <dbReference type="SAM" id="MobiDB-lite"/>
    </source>
</evidence>
<feature type="compositionally biased region" description="Low complexity" evidence="3">
    <location>
        <begin position="28"/>
        <end position="39"/>
    </location>
</feature>
<feature type="signal peptide" evidence="4">
    <location>
        <begin position="1"/>
        <end position="27"/>
    </location>
</feature>
<keyword evidence="7" id="KW-1185">Reference proteome</keyword>
<accession>A0A7W9UYK5</accession>
<reference evidence="6 7" key="1">
    <citation type="submission" date="2020-08" db="EMBL/GenBank/DDBJ databases">
        <title>Genomic Encyclopedia of Type Strains, Phase III (KMG-III): the genomes of soil and plant-associated and newly described type strains.</title>
        <authorList>
            <person name="Whitman W."/>
        </authorList>
    </citation>
    <scope>NUCLEOTIDE SEQUENCE [LARGE SCALE GENOMIC DNA]</scope>
    <source>
        <strain evidence="6 7">CECT 8305</strain>
    </source>
</reference>
<keyword evidence="2" id="KW-0720">Serine protease</keyword>
<dbReference type="PANTHER" id="PTHR24276:SF98">
    <property type="entry name" value="FI18310P1-RELATED"/>
    <property type="match status" value="1"/>
</dbReference>
<dbReference type="GO" id="GO:0004252">
    <property type="term" value="F:serine-type endopeptidase activity"/>
    <property type="evidence" value="ECO:0007669"/>
    <property type="project" value="InterPro"/>
</dbReference>
<proteinExistence type="predicted"/>
<name>A0A7W9UYK5_9ACTN</name>
<gene>
    <name evidence="6" type="ORF">FHS42_002508</name>
</gene>
<dbReference type="Gene3D" id="2.60.40.10">
    <property type="entry name" value="Immunoglobulins"/>
    <property type="match status" value="2"/>
</dbReference>
<dbReference type="EMBL" id="JACHJL010000005">
    <property type="protein sequence ID" value="MBB5935446.1"/>
    <property type="molecule type" value="Genomic_DNA"/>
</dbReference>
<keyword evidence="2" id="KW-0645">Protease</keyword>
<dbReference type="SMART" id="SM00020">
    <property type="entry name" value="Tryp_SPc"/>
    <property type="match status" value="1"/>
</dbReference>
<dbReference type="Proteomes" id="UP000588098">
    <property type="component" value="Unassembled WGS sequence"/>
</dbReference>
<dbReference type="InterPro" id="IPR018114">
    <property type="entry name" value="TRYPSIN_HIS"/>
</dbReference>
<evidence type="ECO:0000313" key="6">
    <source>
        <dbReference type="EMBL" id="MBB5935446.1"/>
    </source>
</evidence>
<dbReference type="InterPro" id="IPR001254">
    <property type="entry name" value="Trypsin_dom"/>
</dbReference>
<dbReference type="GO" id="GO:0006508">
    <property type="term" value="P:proteolysis"/>
    <property type="evidence" value="ECO:0007669"/>
    <property type="project" value="UniProtKB-KW"/>
</dbReference>
<dbReference type="PROSITE" id="PS00134">
    <property type="entry name" value="TRYPSIN_HIS"/>
    <property type="match status" value="1"/>
</dbReference>
<evidence type="ECO:0000313" key="7">
    <source>
        <dbReference type="Proteomes" id="UP000588098"/>
    </source>
</evidence>
<dbReference type="PROSITE" id="PS50240">
    <property type="entry name" value="TRYPSIN_DOM"/>
    <property type="match status" value="1"/>
</dbReference>
<dbReference type="AlphaFoldDB" id="A0A7W9UYK5"/>
<evidence type="ECO:0000256" key="2">
    <source>
        <dbReference type="RuleBase" id="RU363034"/>
    </source>
</evidence>
<dbReference type="InterPro" id="IPR033116">
    <property type="entry name" value="TRYPSIN_SER"/>
</dbReference>
<evidence type="ECO:0000256" key="4">
    <source>
        <dbReference type="SAM" id="SignalP"/>
    </source>
</evidence>
<feature type="domain" description="Peptidase S1" evidence="5">
    <location>
        <begin position="53"/>
        <end position="285"/>
    </location>
</feature>
<dbReference type="SUPFAM" id="SSF50494">
    <property type="entry name" value="Trypsin-like serine proteases"/>
    <property type="match status" value="1"/>
</dbReference>
<feature type="compositionally biased region" description="Polar residues" evidence="3">
    <location>
        <begin position="335"/>
        <end position="364"/>
    </location>
</feature>
<dbReference type="Gene3D" id="2.40.10.10">
    <property type="entry name" value="Trypsin-like serine proteases"/>
    <property type="match status" value="1"/>
</dbReference>
<keyword evidence="2" id="KW-0378">Hydrolase</keyword>
<dbReference type="InterPro" id="IPR043504">
    <property type="entry name" value="Peptidase_S1_PA_chymotrypsin"/>
</dbReference>
<keyword evidence="4" id="KW-0732">Signal</keyword>
<dbReference type="RefSeq" id="WP_184571915.1">
    <property type="nucleotide sequence ID" value="NZ_JACHJL010000005.1"/>
</dbReference>
<feature type="region of interest" description="Disordered" evidence="3">
    <location>
        <begin position="28"/>
        <end position="56"/>
    </location>
</feature>
<evidence type="ECO:0000259" key="5">
    <source>
        <dbReference type="PROSITE" id="PS50240"/>
    </source>
</evidence>
<dbReference type="InterPro" id="IPR009003">
    <property type="entry name" value="Peptidase_S1_PA"/>
</dbReference>
<feature type="chain" id="PRO_5031196249" description="Peptidase S1 domain-containing protein" evidence="4">
    <location>
        <begin position="28"/>
        <end position="488"/>
    </location>
</feature>
<sequence>MRATRLLRPLIVAVAIAFLPAALPAAADSAPPPAKAAIPTDQLRPDSGVSPRVVNGQRTTVKENPSLITGLRVGGGGPQGASCTASVVGRNKILTAAHCMIDATGAKSYLYGDDDLNTTGDESFRTKLASYKVHPQYTGTNSWRTGYDVAVVTTEDDIPVPSSQWAKVAGSGDSALTEPGKSGMAVGWGKVSAGGSSGVLYKTTMPVNDAANCQVFDIKVNPELMVCVGYSDGRTGTCSGDSGGPFTVDGVVVGVVSWGAGNCDRYSIMARLTNSMGDWAKKEIGNVDPGDGKFSVSLNPAAGQVAPGKYVSTTLTSKAGEAGAEKVELSATGLPTGTTATFQPTSIQSGDTSKVTFETSTQTPKGKHTITVEAKGTSGTKTATYTLTVDDGTSPEGPKPVLANDSATVSAGGIVQTKISVTGGQGSSKLTATGLTMSPMFFPQTVAPGGSSQMTAFAPMTAGVYKITVTATDEAGKTGSSTYTLTVR</sequence>
<organism evidence="6 7">
    <name type="scientific">Streptomyces zagrosensis</name>
    <dbReference type="NCBI Taxonomy" id="1042984"/>
    <lineage>
        <taxon>Bacteria</taxon>
        <taxon>Bacillati</taxon>
        <taxon>Actinomycetota</taxon>
        <taxon>Actinomycetes</taxon>
        <taxon>Kitasatosporales</taxon>
        <taxon>Streptomycetaceae</taxon>
        <taxon>Streptomyces</taxon>
    </lineage>
</organism>
<dbReference type="Pfam" id="PF00089">
    <property type="entry name" value="Trypsin"/>
    <property type="match status" value="1"/>
</dbReference>